<dbReference type="GO" id="GO:0004521">
    <property type="term" value="F:RNA endonuclease activity"/>
    <property type="evidence" value="ECO:0007669"/>
    <property type="project" value="TreeGrafter"/>
</dbReference>
<sequence length="92" mass="10889">MYQILFTNKMKRDIKRIKKRGKNIAKLVDVLDSLSTGKPLEFKYRDHQLSGNMSDFRECHIEPDWLLIYRVEDDRLIIITTETGTHSDLFGM</sequence>
<dbReference type="InterPro" id="IPR004386">
    <property type="entry name" value="Toxin_YafQ-like"/>
</dbReference>
<dbReference type="NCBIfam" id="TIGR02385">
    <property type="entry name" value="RelE_StbE"/>
    <property type="match status" value="1"/>
</dbReference>
<name>A0A385PYF2_9FIRM</name>
<evidence type="ECO:0000313" key="1">
    <source>
        <dbReference type="EMBL" id="AYA99188.1"/>
    </source>
</evidence>
<protein>
    <submittedName>
        <fullName evidence="1">Type II toxin-antitoxin system YafQ family toxin</fullName>
    </submittedName>
</protein>
<dbReference type="RefSeq" id="WP_111525613.1">
    <property type="nucleotide sequence ID" value="NZ_CP032364.1"/>
</dbReference>
<dbReference type="PIRSF" id="PIRSF006156">
    <property type="entry name" value="YafQ"/>
    <property type="match status" value="1"/>
</dbReference>
<organism evidence="1 2">
    <name type="scientific">Lachnoanaerobaculum umeaense</name>
    <dbReference type="NCBI Taxonomy" id="617123"/>
    <lineage>
        <taxon>Bacteria</taxon>
        <taxon>Bacillati</taxon>
        <taxon>Bacillota</taxon>
        <taxon>Clostridia</taxon>
        <taxon>Lachnospirales</taxon>
        <taxon>Lachnospiraceae</taxon>
        <taxon>Lachnoanaerobaculum</taxon>
    </lineage>
</organism>
<keyword evidence="2" id="KW-1185">Reference proteome</keyword>
<accession>A0A385PYF2</accession>
<evidence type="ECO:0000313" key="2">
    <source>
        <dbReference type="Proteomes" id="UP000265562"/>
    </source>
</evidence>
<dbReference type="GO" id="GO:0006415">
    <property type="term" value="P:translational termination"/>
    <property type="evidence" value="ECO:0007669"/>
    <property type="project" value="TreeGrafter"/>
</dbReference>
<dbReference type="EMBL" id="CP032364">
    <property type="protein sequence ID" value="AYA99188.1"/>
    <property type="molecule type" value="Genomic_DNA"/>
</dbReference>
<dbReference type="InterPro" id="IPR007712">
    <property type="entry name" value="RelE/ParE_toxin"/>
</dbReference>
<dbReference type="Pfam" id="PF15738">
    <property type="entry name" value="YafQ_toxin"/>
    <property type="match status" value="1"/>
</dbReference>
<dbReference type="Proteomes" id="UP000265562">
    <property type="component" value="Chromosome"/>
</dbReference>
<dbReference type="InterPro" id="IPR035093">
    <property type="entry name" value="RelE/ParE_toxin_dom_sf"/>
</dbReference>
<dbReference type="KEGG" id="lua:D4A81_04115"/>
<dbReference type="PANTHER" id="PTHR40588:SF1">
    <property type="entry name" value="MRNA INTERFERASE TOXIN YAFQ"/>
    <property type="match status" value="1"/>
</dbReference>
<dbReference type="SUPFAM" id="SSF143011">
    <property type="entry name" value="RelE-like"/>
    <property type="match status" value="1"/>
</dbReference>
<proteinExistence type="predicted"/>
<dbReference type="Gene3D" id="3.30.2310.20">
    <property type="entry name" value="RelE-like"/>
    <property type="match status" value="1"/>
</dbReference>
<dbReference type="AlphaFoldDB" id="A0A385PYF2"/>
<dbReference type="OrthoDB" id="7030467at2"/>
<gene>
    <name evidence="1" type="ORF">D4A81_04115</name>
</gene>
<dbReference type="GO" id="GO:0006402">
    <property type="term" value="P:mRNA catabolic process"/>
    <property type="evidence" value="ECO:0007669"/>
    <property type="project" value="TreeGrafter"/>
</dbReference>
<reference evidence="1 2" key="1">
    <citation type="submission" date="2018-09" db="EMBL/GenBank/DDBJ databases">
        <title>Genome sequencing of Lachnoanaerobaculum umeaense DSM 23576.</title>
        <authorList>
            <person name="Kook J.-K."/>
            <person name="Park S.-N."/>
            <person name="Lim Y.K."/>
        </authorList>
    </citation>
    <scope>NUCLEOTIDE SEQUENCE [LARGE SCALE GENOMIC DNA]</scope>
    <source>
        <strain evidence="2">DSM 23576 \ CCUG 58757</strain>
    </source>
</reference>
<dbReference type="PANTHER" id="PTHR40588">
    <property type="entry name" value="MRNA INTERFERASE TOXIN YAFQ"/>
    <property type="match status" value="1"/>
</dbReference>